<feature type="domain" description="SLH" evidence="10">
    <location>
        <begin position="1266"/>
        <end position="1324"/>
    </location>
</feature>
<dbReference type="FunFam" id="2.130.10.10:FF:000534">
    <property type="entry name" value="Xyloglucanase Xgh74A"/>
    <property type="match status" value="1"/>
</dbReference>
<keyword evidence="12" id="KW-1185">Reference proteome</keyword>
<dbReference type="PANTHER" id="PTHR43739:SF2">
    <property type="entry name" value="OLIGOXYLOGLUCAN-REDUCING END-SPECIFIC XYLOGLUCANASE-RELATED"/>
    <property type="match status" value="1"/>
</dbReference>
<comment type="caution">
    <text evidence="11">The sequence shown here is derived from an EMBL/GenBank/DDBJ whole genome shotgun (WGS) entry which is preliminary data.</text>
</comment>
<dbReference type="InterPro" id="IPR015943">
    <property type="entry name" value="WD40/YVTN_repeat-like_dom_sf"/>
</dbReference>
<evidence type="ECO:0000256" key="3">
    <source>
        <dbReference type="ARBA" id="ARBA00023001"/>
    </source>
</evidence>
<evidence type="ECO:0000256" key="7">
    <source>
        <dbReference type="ARBA" id="ARBA00037986"/>
    </source>
</evidence>
<evidence type="ECO:0000256" key="2">
    <source>
        <dbReference type="ARBA" id="ARBA00022801"/>
    </source>
</evidence>
<dbReference type="Gene3D" id="2.130.10.10">
    <property type="entry name" value="YVTN repeat-like/Quinoprotein amine dehydrogenase"/>
    <property type="match status" value="2"/>
</dbReference>
<keyword evidence="2" id="KW-0378">Hydrolase</keyword>
<dbReference type="Proteomes" id="UP000367750">
    <property type="component" value="Unassembled WGS sequence"/>
</dbReference>
<feature type="region of interest" description="Disordered" evidence="8">
    <location>
        <begin position="912"/>
        <end position="941"/>
    </location>
</feature>
<sequence>MFKKVWKVCLTAALALPVIGSGYAQTAAADSTAAPGPALASAATATATSATYGIQPYQWGRAAIVGGGYIPGVIFNSSEPGLVYVRTDMGGAYRWDSASNSWKQLLDGVSFDNWNMAGVESLATDPVDPDRVYLAAGTYSNFFTDQTGVMLRSSDRGETWEETRLPIKFGGNMPGRNMGERLAVDPNDNRILYFGARNGEGLWRSADYGATWNRVESFTARQDAKDYYGGEFGVVWVTFDETTGQRADAAAGRAARPTGTIYVGVADTENSVYRSTDGGETWESITNPDSKGFLPMHGILSSDGYLYVNYNVSSGPYDGLRRGGQKDGGVYKYNTSTGVWTDITPPVQTTAGSNEVGSYGFGGLAVDPQHPNVIMTSTMNVWWPDEHIFRSTDGGATWKTFWTDSGWDQRHNNYTIDYSRAPWLDWGTPTSTTSTAQNPKLGWMIGDLDIDPFNSDHLFYGTGATLFGTNNLTALDQGMTVGLSVYAQGIEETAVNALIVPPSGDAKLISGLGDIGGFRHTDLTRAPGMITNPTISNITDLDFAQNDSNRIIRVGNADADAPHMGISTDNGATWTPAANAWTGNATTGGGHAAISADGATIVWAPASSAADVKRPVSYSTDLGKTWTASSGIPDGAVVSSDRVNPDKFYGFLDGKFYVSQDGGATFRLTVSSGLPNSMTGKFKAVSNREGDIWLAAVKDKEHPEYAYGVFHSTDSGASFTKLTEVEESAMIGFGKAAPGEDYDAIYISGRIDGTYGFFRSDDAGATWIRINDEAHQYANATQAITGDPNVYGRVYIGTNGFGIVMGDLAGEAVYPPAGGLTVTAADPAGAANDGLTQLTVTPSVYAGNQRVYANFGTGAVPVPKLKDKLTGYAALPESGLVPAVDGDHIAVAEVSPAGQAVRFGQTTAAVSAEPAAGTASPSPAATPAPAPAVPAATASPSSAPQVTAGSAALTAAVGADGKAAVTLTADILTRAAAGADGTITVSVTAAGAKSLSAALPDGILAALASQGIRDVQVKLNDVYISLDTALLRKAGAGAPLVLSAARVEPSALSAEAKLKTAGSQVYELNLSSGGQTVAWNGKAVQVSLPYSPASGEKPNQTVVYYLSDNGGVQTVKNAKYEAASGRVVFAPKHFSKYAAANVKVSFPDTARYVWAADAIDRLAAQGVLSGMGDGAFHPAGTVTRAQFAQMLTLALDLEAPGASAPFSDVKAGAWYSEAVAAAQKSGIVQGRSDGTFGVNEPITRQDMAVMIDKALKQQNADLSASAASFKDSAAISAYALESVDRLAAAGLISGQGDGLFAPKASATRAEAAVLIHHLLGYLAK</sequence>
<dbReference type="SUPFAM" id="SSF110296">
    <property type="entry name" value="Oligoxyloglucan reducing end-specific cellobiohydrolase"/>
    <property type="match status" value="2"/>
</dbReference>
<dbReference type="CDD" id="cd15482">
    <property type="entry name" value="Sialidase_non-viral"/>
    <property type="match status" value="2"/>
</dbReference>
<feature type="compositionally biased region" description="Low complexity" evidence="8">
    <location>
        <begin position="912"/>
        <end position="923"/>
    </location>
</feature>
<dbReference type="Pfam" id="PF00395">
    <property type="entry name" value="SLH"/>
    <property type="match status" value="3"/>
</dbReference>
<evidence type="ECO:0000259" key="10">
    <source>
        <dbReference type="PROSITE" id="PS51272"/>
    </source>
</evidence>
<dbReference type="PANTHER" id="PTHR43739">
    <property type="entry name" value="XYLOGLUCANASE (EUROFUNG)"/>
    <property type="match status" value="1"/>
</dbReference>
<proteinExistence type="inferred from homology"/>
<evidence type="ECO:0000256" key="1">
    <source>
        <dbReference type="ARBA" id="ARBA00022729"/>
    </source>
</evidence>
<reference evidence="11 12" key="1">
    <citation type="submission" date="2019-09" db="EMBL/GenBank/DDBJ databases">
        <title>Bacillus ochoae sp. nov., Paenibacillus whitsoniae sp. nov., Paenibacillus spiritus sp. nov. Isolated from the Mars Exploration Rover during spacecraft assembly.</title>
        <authorList>
            <person name="Seuylemezian A."/>
            <person name="Vaishampayan P."/>
        </authorList>
    </citation>
    <scope>NUCLEOTIDE SEQUENCE [LARGE SCALE GENOMIC DNA]</scope>
    <source>
        <strain evidence="11 12">MER_111</strain>
    </source>
</reference>
<evidence type="ECO:0000256" key="8">
    <source>
        <dbReference type="SAM" id="MobiDB-lite"/>
    </source>
</evidence>
<feature type="chain" id="PRO_5039144808" evidence="9">
    <location>
        <begin position="25"/>
        <end position="1324"/>
    </location>
</feature>
<dbReference type="RefSeq" id="WP_150458902.1">
    <property type="nucleotide sequence ID" value="NZ_VYKK01000020.1"/>
</dbReference>
<name>A0A5J5G2G7_9BACL</name>
<keyword evidence="1 9" id="KW-0732">Signal</keyword>
<keyword evidence="6" id="KW-0624">Polysaccharide degradation</keyword>
<dbReference type="GO" id="GO:0016798">
    <property type="term" value="F:hydrolase activity, acting on glycosyl bonds"/>
    <property type="evidence" value="ECO:0007669"/>
    <property type="project" value="UniProtKB-KW"/>
</dbReference>
<gene>
    <name evidence="11" type="ORF">F4V43_14155</name>
</gene>
<dbReference type="PROSITE" id="PS51272">
    <property type="entry name" value="SLH"/>
    <property type="match status" value="3"/>
</dbReference>
<evidence type="ECO:0000256" key="6">
    <source>
        <dbReference type="ARBA" id="ARBA00023326"/>
    </source>
</evidence>
<evidence type="ECO:0000313" key="12">
    <source>
        <dbReference type="Proteomes" id="UP000367750"/>
    </source>
</evidence>
<keyword evidence="5" id="KW-0326">Glycosidase</keyword>
<evidence type="ECO:0000256" key="5">
    <source>
        <dbReference type="ARBA" id="ARBA00023295"/>
    </source>
</evidence>
<keyword evidence="3" id="KW-0136">Cellulose degradation</keyword>
<dbReference type="InterPro" id="IPR001119">
    <property type="entry name" value="SLH_dom"/>
</dbReference>
<organism evidence="11 12">
    <name type="scientific">Paenibacillus spiritus</name>
    <dbReference type="NCBI Taxonomy" id="2496557"/>
    <lineage>
        <taxon>Bacteria</taxon>
        <taxon>Bacillati</taxon>
        <taxon>Bacillota</taxon>
        <taxon>Bacilli</taxon>
        <taxon>Bacillales</taxon>
        <taxon>Paenibacillaceae</taxon>
        <taxon>Paenibacillus</taxon>
    </lineage>
</organism>
<evidence type="ECO:0000256" key="4">
    <source>
        <dbReference type="ARBA" id="ARBA00023277"/>
    </source>
</evidence>
<dbReference type="GO" id="GO:0010411">
    <property type="term" value="P:xyloglucan metabolic process"/>
    <property type="evidence" value="ECO:0007669"/>
    <property type="project" value="TreeGrafter"/>
</dbReference>
<feature type="signal peptide" evidence="9">
    <location>
        <begin position="1"/>
        <end position="24"/>
    </location>
</feature>
<dbReference type="InterPro" id="IPR052025">
    <property type="entry name" value="Xyloglucanase_GH74"/>
</dbReference>
<accession>A0A5J5G2G7</accession>
<dbReference type="GO" id="GO:0030245">
    <property type="term" value="P:cellulose catabolic process"/>
    <property type="evidence" value="ECO:0007669"/>
    <property type="project" value="UniProtKB-KW"/>
</dbReference>
<dbReference type="EMBL" id="VYKK01000020">
    <property type="protein sequence ID" value="KAA9000986.1"/>
    <property type="molecule type" value="Genomic_DNA"/>
</dbReference>
<comment type="similarity">
    <text evidence="7">Belongs to the glycosyl hydrolase 74 family.</text>
</comment>
<evidence type="ECO:0000313" key="11">
    <source>
        <dbReference type="EMBL" id="KAA9000986.1"/>
    </source>
</evidence>
<dbReference type="OrthoDB" id="9757947at2"/>
<keyword evidence="4" id="KW-0119">Carbohydrate metabolism</keyword>
<feature type="domain" description="SLH" evidence="10">
    <location>
        <begin position="1202"/>
        <end position="1265"/>
    </location>
</feature>
<evidence type="ECO:0000256" key="9">
    <source>
        <dbReference type="SAM" id="SignalP"/>
    </source>
</evidence>
<feature type="domain" description="SLH" evidence="10">
    <location>
        <begin position="1142"/>
        <end position="1201"/>
    </location>
</feature>
<protein>
    <submittedName>
        <fullName evidence="11">Cellulose-binding protein</fullName>
    </submittedName>
</protein>